<dbReference type="RefSeq" id="WP_040100232.1">
    <property type="nucleotide sequence ID" value="NZ_JWJD01000006.1"/>
</dbReference>
<evidence type="ECO:0000313" key="1">
    <source>
        <dbReference type="EMBL" id="KIH75916.1"/>
    </source>
</evidence>
<proteinExistence type="predicted"/>
<dbReference type="EMBL" id="JWJD01000006">
    <property type="protein sequence ID" value="KIH75916.1"/>
    <property type="molecule type" value="Genomic_DNA"/>
</dbReference>
<name>A0A0C2HG44_9BACT</name>
<reference evidence="1 2" key="1">
    <citation type="submission" date="2014-12" db="EMBL/GenBank/DDBJ databases">
        <title>Genomes of Geoalkalibacter ferrihydriticus and Geoalkalibacter subterraneus, two haloalkaliphilic metal-reducing members of the Geobacteraceae.</title>
        <authorList>
            <person name="Badalamenti J.P."/>
            <person name="Torres C.I."/>
            <person name="Krajmalnik-Brown R."/>
            <person name="Bond D.R."/>
        </authorList>
    </citation>
    <scope>NUCLEOTIDE SEQUENCE [LARGE SCALE GENOMIC DNA]</scope>
    <source>
        <strain evidence="1 2">DSM 17813</strain>
    </source>
</reference>
<dbReference type="Proteomes" id="UP000035068">
    <property type="component" value="Unassembled WGS sequence"/>
</dbReference>
<gene>
    <name evidence="1" type="ORF">GFER_13445</name>
</gene>
<comment type="caution">
    <text evidence="1">The sequence shown here is derived from an EMBL/GenBank/DDBJ whole genome shotgun (WGS) entry which is preliminary data.</text>
</comment>
<sequence>MGKGLFFLCAVGIVLVTSSLAISAQPLENYCYRETRGSDIRYFSWILEGEDPLLLNAGDGVEQHFNVLDPQKASRVWHLTNEREKTDLSIRRNGRSLQLTGLFFGRHLERVVTIDDAPWYQALSVGLRNLLQSQTATLEFWMVRPDTLDVRRMRAVRRALEDIETEDGKRQARHIRITAVGIPSWVWRGDYWFDEDAEVFLRYQGRSGPPGAPLNLIELSSKPVAECSADFGTSLMDVVRDFESGEEKR</sequence>
<dbReference type="AlphaFoldDB" id="A0A0C2HG44"/>
<organism evidence="1 2">
    <name type="scientific">Geoalkalibacter ferrihydriticus DSM 17813</name>
    <dbReference type="NCBI Taxonomy" id="1121915"/>
    <lineage>
        <taxon>Bacteria</taxon>
        <taxon>Pseudomonadati</taxon>
        <taxon>Thermodesulfobacteriota</taxon>
        <taxon>Desulfuromonadia</taxon>
        <taxon>Desulfuromonadales</taxon>
        <taxon>Geoalkalibacteraceae</taxon>
        <taxon>Geoalkalibacter</taxon>
    </lineage>
</organism>
<evidence type="ECO:0000313" key="2">
    <source>
        <dbReference type="Proteomes" id="UP000035068"/>
    </source>
</evidence>
<accession>A0A0C2HG44</accession>
<protein>
    <submittedName>
        <fullName evidence="1">Uncharacterized protein</fullName>
    </submittedName>
</protein>
<keyword evidence="2" id="KW-1185">Reference proteome</keyword>